<dbReference type="Proteomes" id="UP000249526">
    <property type="component" value="Unassembled WGS sequence"/>
</dbReference>
<dbReference type="GeneID" id="37157755"/>
<accession>A0A8G1R7V4</accession>
<organism evidence="1 2">
    <name type="scientific">Aspergillus piperis CBS 112811</name>
    <dbReference type="NCBI Taxonomy" id="1448313"/>
    <lineage>
        <taxon>Eukaryota</taxon>
        <taxon>Fungi</taxon>
        <taxon>Dikarya</taxon>
        <taxon>Ascomycota</taxon>
        <taxon>Pezizomycotina</taxon>
        <taxon>Eurotiomycetes</taxon>
        <taxon>Eurotiomycetidae</taxon>
        <taxon>Eurotiales</taxon>
        <taxon>Aspergillaceae</taxon>
        <taxon>Aspergillus</taxon>
        <taxon>Aspergillus subgen. Circumdati</taxon>
    </lineage>
</organism>
<keyword evidence="2" id="KW-1185">Reference proteome</keyword>
<protein>
    <submittedName>
        <fullName evidence="1">Uncharacterized protein</fullName>
    </submittedName>
</protein>
<evidence type="ECO:0000313" key="1">
    <source>
        <dbReference type="EMBL" id="RAH60933.1"/>
    </source>
</evidence>
<gene>
    <name evidence="1" type="ORF">BO85DRAFT_181815</name>
</gene>
<reference evidence="1 2" key="1">
    <citation type="submission" date="2018-02" db="EMBL/GenBank/DDBJ databases">
        <title>The genomes of Aspergillus section Nigri reveals drivers in fungal speciation.</title>
        <authorList>
            <consortium name="DOE Joint Genome Institute"/>
            <person name="Vesth T.C."/>
            <person name="Nybo J."/>
            <person name="Theobald S."/>
            <person name="Brandl J."/>
            <person name="Frisvad J.C."/>
            <person name="Nielsen K.F."/>
            <person name="Lyhne E.K."/>
            <person name="Kogle M.E."/>
            <person name="Kuo A."/>
            <person name="Riley R."/>
            <person name="Clum A."/>
            <person name="Nolan M."/>
            <person name="Lipzen A."/>
            <person name="Salamov A."/>
            <person name="Henrissat B."/>
            <person name="Wiebenga A."/>
            <person name="De vries R.P."/>
            <person name="Grigoriev I.V."/>
            <person name="Mortensen U.H."/>
            <person name="Andersen M.R."/>
            <person name="Baker S.E."/>
        </authorList>
    </citation>
    <scope>NUCLEOTIDE SEQUENCE [LARGE SCALE GENOMIC DNA]</scope>
    <source>
        <strain evidence="1 2">CBS 112811</strain>
    </source>
</reference>
<dbReference type="EMBL" id="KZ825056">
    <property type="protein sequence ID" value="RAH60933.1"/>
    <property type="molecule type" value="Genomic_DNA"/>
</dbReference>
<dbReference type="RefSeq" id="XP_025518855.1">
    <property type="nucleotide sequence ID" value="XM_025654353.1"/>
</dbReference>
<dbReference type="AlphaFoldDB" id="A0A8G1R7V4"/>
<proteinExistence type="predicted"/>
<sequence>MPNTRRCACIYLSIRKSLNNQHAVSSSSYDDLLIDSVDPFTGHRLEGHGVGLEFEDPRLRSSNMQFDQADTRLKRHVQRTRNVSALMGGRRLIVAVDRYGYDSRAGTWFGYVTVSRLCGFCEPSQTSPLFLRALDQQGRMFPFIGYNSLKRHYKCGQTTHHYH</sequence>
<name>A0A8G1R7V4_9EURO</name>
<evidence type="ECO:0000313" key="2">
    <source>
        <dbReference type="Proteomes" id="UP000249526"/>
    </source>
</evidence>